<keyword evidence="11" id="KW-1185">Reference proteome</keyword>
<dbReference type="Pfam" id="PF02687">
    <property type="entry name" value="FtsX"/>
    <property type="match status" value="1"/>
</dbReference>
<evidence type="ECO:0000256" key="6">
    <source>
        <dbReference type="ARBA" id="ARBA00038076"/>
    </source>
</evidence>
<feature type="transmembrane region" description="Helical" evidence="7">
    <location>
        <begin position="346"/>
        <end position="370"/>
    </location>
</feature>
<dbReference type="InterPro" id="IPR050250">
    <property type="entry name" value="Macrolide_Exporter_MacB"/>
</dbReference>
<dbReference type="PANTHER" id="PTHR30572:SF4">
    <property type="entry name" value="ABC TRANSPORTER PERMEASE YTRF"/>
    <property type="match status" value="1"/>
</dbReference>
<keyword evidence="5 7" id="KW-0472">Membrane</keyword>
<evidence type="ECO:0000256" key="3">
    <source>
        <dbReference type="ARBA" id="ARBA00022692"/>
    </source>
</evidence>
<evidence type="ECO:0000256" key="5">
    <source>
        <dbReference type="ARBA" id="ARBA00023136"/>
    </source>
</evidence>
<keyword evidence="3 7" id="KW-0812">Transmembrane</keyword>
<keyword evidence="4 7" id="KW-1133">Transmembrane helix</keyword>
<dbReference type="InterPro" id="IPR025857">
    <property type="entry name" value="MacB_PCD"/>
</dbReference>
<gene>
    <name evidence="10" type="ORF">SAMN04488502_102363</name>
</gene>
<dbReference type="EMBL" id="FNHB01000002">
    <property type="protein sequence ID" value="SDM16296.1"/>
    <property type="molecule type" value="Genomic_DNA"/>
</dbReference>
<feature type="domain" description="MacB-like periplasmic core" evidence="9">
    <location>
        <begin position="18"/>
        <end position="233"/>
    </location>
</feature>
<feature type="transmembrane region" description="Helical" evidence="7">
    <location>
        <begin position="302"/>
        <end position="325"/>
    </location>
</feature>
<dbReference type="GO" id="GO:0022857">
    <property type="term" value="F:transmembrane transporter activity"/>
    <property type="evidence" value="ECO:0007669"/>
    <property type="project" value="TreeGrafter"/>
</dbReference>
<keyword evidence="2" id="KW-1003">Cell membrane</keyword>
<dbReference type="PANTHER" id="PTHR30572">
    <property type="entry name" value="MEMBRANE COMPONENT OF TRANSPORTER-RELATED"/>
    <property type="match status" value="1"/>
</dbReference>
<feature type="transmembrane region" description="Helical" evidence="7">
    <location>
        <begin position="376"/>
        <end position="409"/>
    </location>
</feature>
<evidence type="ECO:0000313" key="10">
    <source>
        <dbReference type="EMBL" id="SDM16296.1"/>
    </source>
</evidence>
<dbReference type="Proteomes" id="UP000214880">
    <property type="component" value="Unassembled WGS sequence"/>
</dbReference>
<reference evidence="10 11" key="1">
    <citation type="submission" date="2016-10" db="EMBL/GenBank/DDBJ databases">
        <authorList>
            <person name="de Groot N.N."/>
        </authorList>
    </citation>
    <scope>NUCLEOTIDE SEQUENCE [LARGE SCALE GENOMIC DNA]</scope>
    <source>
        <strain evidence="10 11">DSM 1736</strain>
    </source>
</reference>
<organism evidence="10 11">
    <name type="scientific">Dendrosporobacter quercicolus</name>
    <dbReference type="NCBI Taxonomy" id="146817"/>
    <lineage>
        <taxon>Bacteria</taxon>
        <taxon>Bacillati</taxon>
        <taxon>Bacillota</taxon>
        <taxon>Negativicutes</taxon>
        <taxon>Selenomonadales</taxon>
        <taxon>Sporomusaceae</taxon>
        <taxon>Dendrosporobacter</taxon>
    </lineage>
</organism>
<dbReference type="InterPro" id="IPR003838">
    <property type="entry name" value="ABC3_permease_C"/>
</dbReference>
<comment type="similarity">
    <text evidence="6">Belongs to the ABC-4 integral membrane protein family.</text>
</comment>
<protein>
    <submittedName>
        <fullName evidence="10">Putative ABC transport system permease protein</fullName>
    </submittedName>
</protein>
<sequence length="427" mass="45413">MFWQMLRGAVLRQRRRMAMVALTIALGVSLTTAMLNVMLDVGDKVNRELKAYGANITVTPRAASVVKDLYGVETAPGTAGQYLQEADLGKIKTIFWAHNIVTFAPSLVTDAAGPDGQPVTVVGTWFDRQLLLPTGEVADTGIKALKPWWEVDGSWVEDTDEQGAMVGSLLAGKLGLRPGDSLNVRLPGGQRERLTVTGVFSSGGAEDEQIFMPLQKVQQALNLEGKVGKVEVSAITTPENELARRAAQNPGNLSLQDWETWYCTAYVSSIAYQIEEVVNGARAKPVRQVAESEGAILQKTQLLMVLITVLSLAGSALGISNLLTASIMERSKEIGLLKALGATDGAVALLVLVETLLTGAAGGIAGYFAGLGFAQVIGWSVFGSAVAAKAMVIPLVMVLVVLVTLAGSLPAMRMLFMLRPTEVLHGR</sequence>
<dbReference type="STRING" id="146817.SAMN04488502_102363"/>
<proteinExistence type="inferred from homology"/>
<evidence type="ECO:0000256" key="4">
    <source>
        <dbReference type="ARBA" id="ARBA00022989"/>
    </source>
</evidence>
<evidence type="ECO:0000259" key="8">
    <source>
        <dbReference type="Pfam" id="PF02687"/>
    </source>
</evidence>
<dbReference type="AlphaFoldDB" id="A0A1G9QZ40"/>
<name>A0A1G9QZ40_9FIRM</name>
<evidence type="ECO:0000256" key="7">
    <source>
        <dbReference type="SAM" id="Phobius"/>
    </source>
</evidence>
<dbReference type="Pfam" id="PF12704">
    <property type="entry name" value="MacB_PCD"/>
    <property type="match status" value="1"/>
</dbReference>
<evidence type="ECO:0000259" key="9">
    <source>
        <dbReference type="Pfam" id="PF12704"/>
    </source>
</evidence>
<evidence type="ECO:0000313" key="11">
    <source>
        <dbReference type="Proteomes" id="UP000214880"/>
    </source>
</evidence>
<dbReference type="RefSeq" id="WP_092070929.1">
    <property type="nucleotide sequence ID" value="NZ_FNHB01000002.1"/>
</dbReference>
<comment type="subcellular location">
    <subcellularLocation>
        <location evidence="1">Cell membrane</location>
        <topology evidence="1">Multi-pass membrane protein</topology>
    </subcellularLocation>
</comment>
<dbReference type="GO" id="GO:0005886">
    <property type="term" value="C:plasma membrane"/>
    <property type="evidence" value="ECO:0007669"/>
    <property type="project" value="UniProtKB-SubCell"/>
</dbReference>
<feature type="domain" description="ABC3 transporter permease C-terminal" evidence="8">
    <location>
        <begin position="306"/>
        <end position="415"/>
    </location>
</feature>
<accession>A0A1G9QZ40</accession>
<evidence type="ECO:0000256" key="2">
    <source>
        <dbReference type="ARBA" id="ARBA00022475"/>
    </source>
</evidence>
<dbReference type="OrthoDB" id="9770036at2"/>
<evidence type="ECO:0000256" key="1">
    <source>
        <dbReference type="ARBA" id="ARBA00004651"/>
    </source>
</evidence>